<gene>
    <name evidence="1" type="ORF">NVIE_004750</name>
</gene>
<dbReference type="RefSeq" id="WP_075053840.1">
    <property type="nucleotide sequence ID" value="NZ_CP007536.1"/>
</dbReference>
<keyword evidence="2" id="KW-1185">Reference proteome</keyword>
<evidence type="ECO:0000313" key="2">
    <source>
        <dbReference type="Proteomes" id="UP000027093"/>
    </source>
</evidence>
<dbReference type="HOGENOM" id="CLU_184185_0_0_2"/>
<name>A0A060HM67_9ARCH</name>
<dbReference type="EMBL" id="CP007536">
    <property type="protein sequence ID" value="AIC14671.1"/>
    <property type="molecule type" value="Genomic_DNA"/>
</dbReference>
<dbReference type="Proteomes" id="UP000027093">
    <property type="component" value="Chromosome"/>
</dbReference>
<reference evidence="1 2" key="1">
    <citation type="journal article" date="2014" name="Int. J. Syst. Evol. Microbiol.">
        <title>Nitrososphaera viennensis gen. nov., sp. nov., an aerobic and mesophilic, ammonia-oxidizing archaeon from soil and a member of the archaeal phylum Thaumarchaeota.</title>
        <authorList>
            <person name="Stieglmeier M."/>
            <person name="Klingl A."/>
            <person name="Alves R.J."/>
            <person name="Rittmann S.K."/>
            <person name="Melcher M."/>
            <person name="Leisch N."/>
            <person name="Schleper C."/>
        </authorList>
    </citation>
    <scope>NUCLEOTIDE SEQUENCE [LARGE SCALE GENOMIC DNA]</scope>
    <source>
        <strain evidence="1">EN76</strain>
    </source>
</reference>
<dbReference type="STRING" id="926571.NVIE_004750"/>
<evidence type="ECO:0000313" key="1">
    <source>
        <dbReference type="EMBL" id="AIC14671.1"/>
    </source>
</evidence>
<accession>A0A060HM67</accession>
<dbReference type="GeneID" id="74945736"/>
<sequence>MKVQKICRKWTILDLSLEAYEVRGSLTADPLPEDAVIVLSIIKKYSGIRGKYLVMETGFDHNRTIDAVKALVLRNIVYVDFTNYPNFRECRFYPK</sequence>
<proteinExistence type="predicted"/>
<organism evidence="1 2">
    <name type="scientific">Nitrososphaera viennensis EN76</name>
    <dbReference type="NCBI Taxonomy" id="926571"/>
    <lineage>
        <taxon>Archaea</taxon>
        <taxon>Nitrososphaerota</taxon>
        <taxon>Nitrososphaeria</taxon>
        <taxon>Nitrososphaerales</taxon>
        <taxon>Nitrososphaeraceae</taxon>
        <taxon>Nitrososphaera</taxon>
    </lineage>
</organism>
<dbReference type="KEGG" id="nvn:NVIE_004750"/>
<dbReference type="AlphaFoldDB" id="A0A060HM67"/>
<protein>
    <submittedName>
        <fullName evidence="1">Uncharacterized protein</fullName>
    </submittedName>
</protein>